<evidence type="ECO:0000313" key="3">
    <source>
        <dbReference type="EMBL" id="CAF1659215.1"/>
    </source>
</evidence>
<dbReference type="InterPro" id="IPR012341">
    <property type="entry name" value="6hp_glycosidase-like_sf"/>
</dbReference>
<dbReference type="AlphaFoldDB" id="A0A816F8L2"/>
<evidence type="ECO:0000313" key="4">
    <source>
        <dbReference type="Proteomes" id="UP000663828"/>
    </source>
</evidence>
<gene>
    <name evidence="2" type="ORF">EDS130_LOCUS21920</name>
    <name evidence="3" type="ORF">XAT740_LOCUS56522</name>
</gene>
<dbReference type="InterPro" id="IPR035396">
    <property type="entry name" value="Bac_rhamnosid6H"/>
</dbReference>
<dbReference type="PANTHER" id="PTHR33307">
    <property type="entry name" value="ALPHA-RHAMNOSIDASE (EUROFUNG)"/>
    <property type="match status" value="1"/>
</dbReference>
<accession>A0A816F8L2</accession>
<keyword evidence="4" id="KW-1185">Reference proteome</keyword>
<evidence type="ECO:0000313" key="2">
    <source>
        <dbReference type="EMBL" id="CAF1137871.1"/>
    </source>
</evidence>
<dbReference type="Gene3D" id="1.50.10.10">
    <property type="match status" value="1"/>
</dbReference>
<dbReference type="Proteomes" id="UP000663828">
    <property type="component" value="Unassembled WGS sequence"/>
</dbReference>
<organism evidence="3 4">
    <name type="scientific">Adineta ricciae</name>
    <name type="common">Rotifer</name>
    <dbReference type="NCBI Taxonomy" id="249248"/>
    <lineage>
        <taxon>Eukaryota</taxon>
        <taxon>Metazoa</taxon>
        <taxon>Spiralia</taxon>
        <taxon>Gnathifera</taxon>
        <taxon>Rotifera</taxon>
        <taxon>Eurotatoria</taxon>
        <taxon>Bdelloidea</taxon>
        <taxon>Adinetida</taxon>
        <taxon>Adinetidae</taxon>
        <taxon>Adineta</taxon>
    </lineage>
</organism>
<dbReference type="GO" id="GO:0005975">
    <property type="term" value="P:carbohydrate metabolic process"/>
    <property type="evidence" value="ECO:0007669"/>
    <property type="project" value="InterPro"/>
</dbReference>
<protein>
    <recommendedName>
        <fullName evidence="1">Alpha-L-rhamnosidase six-hairpin glycosidase domain-containing protein</fullName>
    </recommendedName>
</protein>
<comment type="caution">
    <text evidence="3">The sequence shown here is derived from an EMBL/GenBank/DDBJ whole genome shotgun (WGS) entry which is preliminary data.</text>
</comment>
<dbReference type="EMBL" id="CAJNOJ010000112">
    <property type="protein sequence ID" value="CAF1137871.1"/>
    <property type="molecule type" value="Genomic_DNA"/>
</dbReference>
<dbReference type="Proteomes" id="UP000663852">
    <property type="component" value="Unassembled WGS sequence"/>
</dbReference>
<feature type="domain" description="Alpha-L-rhamnosidase six-hairpin glycosidase" evidence="1">
    <location>
        <begin position="2"/>
        <end position="142"/>
    </location>
</feature>
<dbReference type="InterPro" id="IPR016007">
    <property type="entry name" value="Alpha_rhamnosid"/>
</dbReference>
<name>A0A816F8L2_ADIRI</name>
<sequence>MDAEKYSELAWNILSAFHKTFFNANAHTYATGSQAAGVFALGMGAVSPSEQENVLVHLINDIRQRNYHTSCGEVALPSWFRMLSHYGHDDIVYEFLSRIDRPSYGYAIVHGATSLTEDWFGPVLTRGQQLTSQNHFMFGAVDE</sequence>
<evidence type="ECO:0000259" key="1">
    <source>
        <dbReference type="Pfam" id="PF17389"/>
    </source>
</evidence>
<dbReference type="Pfam" id="PF17389">
    <property type="entry name" value="Bac_rhamnosid6H"/>
    <property type="match status" value="1"/>
</dbReference>
<proteinExistence type="predicted"/>
<dbReference type="EMBL" id="CAJNOR010011125">
    <property type="protein sequence ID" value="CAF1659215.1"/>
    <property type="molecule type" value="Genomic_DNA"/>
</dbReference>
<dbReference type="PANTHER" id="PTHR33307:SF11">
    <property type="entry name" value="ALPHA-L-RHAMNOSIDASE"/>
    <property type="match status" value="1"/>
</dbReference>
<reference evidence="3" key="1">
    <citation type="submission" date="2021-02" db="EMBL/GenBank/DDBJ databases">
        <authorList>
            <person name="Nowell W R."/>
        </authorList>
    </citation>
    <scope>NUCLEOTIDE SEQUENCE</scope>
</reference>